<dbReference type="AlphaFoldDB" id="A0A2G5NLR9"/>
<accession>A0A2G5NLR9</accession>
<organism evidence="1 2">
    <name type="scientific">Macrococcoides goetzii</name>
    <dbReference type="NCBI Taxonomy" id="1891097"/>
    <lineage>
        <taxon>Bacteria</taxon>
        <taxon>Bacillati</taxon>
        <taxon>Bacillota</taxon>
        <taxon>Bacilli</taxon>
        <taxon>Bacillales</taxon>
        <taxon>Staphylococcaceae</taxon>
        <taxon>Macrococcoides</taxon>
    </lineage>
</organism>
<reference evidence="1 2" key="1">
    <citation type="journal article" date="2018" name="Front. Microbiol.">
        <title>Description and Comparative Genomics of Macrococcus caseolyticus subsp. hominis subsp. nov., Macrococcus goetzii sp. nov., Macrococcus epidermidis sp. nov., and Macrococcus bohemicus sp. nov., Novel Macrococci From Human Clinical Material With Virulence Potential and Suspected Uptake of Foreign DNA by Natural Transformation.</title>
        <authorList>
            <person name="Maslanova I."/>
            <person name="Wertheimer Z."/>
            <person name="Sedlacek I."/>
            <person name="Svec P."/>
            <person name="Indrakova A."/>
            <person name="Kovarovic V."/>
            <person name="Schumann P."/>
            <person name="Sproer C."/>
            <person name="Kralova S."/>
            <person name="Sedo O."/>
            <person name="Kristofova L."/>
            <person name="Vrbovska V."/>
            <person name="Fuzik T."/>
            <person name="Petras P."/>
            <person name="Zdrahal Z."/>
            <person name="Ruzickova V."/>
            <person name="Doskar J."/>
            <person name="Pantucek R."/>
        </authorList>
    </citation>
    <scope>NUCLEOTIDE SEQUENCE [LARGE SCALE GENOMIC DNA]</scope>
    <source>
        <strain evidence="1 2">CCM 4927</strain>
    </source>
</reference>
<dbReference type="Proteomes" id="UP000229523">
    <property type="component" value="Unassembled WGS sequence"/>
</dbReference>
<evidence type="ECO:0000313" key="1">
    <source>
        <dbReference type="EMBL" id="RAI80108.1"/>
    </source>
</evidence>
<keyword evidence="2" id="KW-1185">Reference proteome</keyword>
<dbReference type="RefSeq" id="WP_099580951.1">
    <property type="nucleotide sequence ID" value="NZ_MJBI02000004.1"/>
</dbReference>
<evidence type="ECO:0000313" key="2">
    <source>
        <dbReference type="Proteomes" id="UP000229523"/>
    </source>
</evidence>
<sequence length="125" mass="14462">MPHVHLLAAWQNNNIEKIKEIVDKNVQTNIIYDDGVEYEKGYDEFIAGIQCYLDETERLNLEWQFDVMHKTERGAANVVIIKISRGDEHYNVSDKAALCIFTFDTVGEKERKLIRAYVEKGVANN</sequence>
<dbReference type="EMBL" id="MJBI02000004">
    <property type="protein sequence ID" value="RAI80108.1"/>
    <property type="molecule type" value="Genomic_DNA"/>
</dbReference>
<gene>
    <name evidence="1" type="ORF">BFS35_010005</name>
</gene>
<protein>
    <recommendedName>
        <fullName evidence="3">Nuclear transport factor 2 family protein</fullName>
    </recommendedName>
</protein>
<name>A0A2G5NLR9_9STAP</name>
<evidence type="ECO:0008006" key="3">
    <source>
        <dbReference type="Google" id="ProtNLM"/>
    </source>
</evidence>
<proteinExistence type="predicted"/>
<comment type="caution">
    <text evidence="1">The sequence shown here is derived from an EMBL/GenBank/DDBJ whole genome shotgun (WGS) entry which is preliminary data.</text>
</comment>